<dbReference type="AlphaFoldDB" id="A0A9X2MGD0"/>
<sequence>MTKAIAITNNPLVKDKLEKEIFLKYYDISYLELLEKVRDKIHLGYKLLTHPLSGSVKPNETPYKTIIISKTDHLHMESLLTIENSIATTKKMLKNQELPHWNKEVLRDFQVIDLSLIEGVIYKL</sequence>
<keyword evidence="2" id="KW-1185">Reference proteome</keyword>
<organism evidence="1 2">
    <name type="scientific">Anaerosalibacter massiliensis</name>
    <dbReference type="NCBI Taxonomy" id="1347392"/>
    <lineage>
        <taxon>Bacteria</taxon>
        <taxon>Bacillati</taxon>
        <taxon>Bacillota</taxon>
        <taxon>Tissierellia</taxon>
        <taxon>Tissierellales</taxon>
        <taxon>Sporanaerobacteraceae</taxon>
        <taxon>Anaerosalibacter</taxon>
    </lineage>
</organism>
<dbReference type="NCBIfam" id="NF038093">
    <property type="entry name" value="GrdX"/>
    <property type="match status" value="1"/>
</dbReference>
<dbReference type="OrthoDB" id="9815289at2"/>
<dbReference type="Proteomes" id="UP001142078">
    <property type="component" value="Unassembled WGS sequence"/>
</dbReference>
<gene>
    <name evidence="1" type="ORF">NSA23_03260</name>
</gene>
<dbReference type="InterPro" id="IPR047735">
    <property type="entry name" value="GrdX-like"/>
</dbReference>
<reference evidence="1" key="1">
    <citation type="submission" date="2022-07" db="EMBL/GenBank/DDBJ databases">
        <title>Enhanced cultured diversity of the mouse gut microbiota enables custom-made synthetic communities.</title>
        <authorList>
            <person name="Afrizal A."/>
        </authorList>
    </citation>
    <scope>NUCLEOTIDE SEQUENCE</scope>
    <source>
        <strain evidence="1">DSM 29482</strain>
    </source>
</reference>
<dbReference type="EMBL" id="JANJZL010000002">
    <property type="protein sequence ID" value="MCR2043129.1"/>
    <property type="molecule type" value="Genomic_DNA"/>
</dbReference>
<evidence type="ECO:0000313" key="2">
    <source>
        <dbReference type="Proteomes" id="UP001142078"/>
    </source>
</evidence>
<accession>A0A9X2MGD0</accession>
<protein>
    <submittedName>
        <fullName evidence="1">GrdX family protein</fullName>
    </submittedName>
</protein>
<comment type="caution">
    <text evidence="1">The sequence shown here is derived from an EMBL/GenBank/DDBJ whole genome shotgun (WGS) entry which is preliminary data.</text>
</comment>
<evidence type="ECO:0000313" key="1">
    <source>
        <dbReference type="EMBL" id="MCR2043129.1"/>
    </source>
</evidence>
<name>A0A9X2MGD0_9FIRM</name>
<dbReference type="RefSeq" id="WP_042680260.1">
    <property type="nucleotide sequence ID" value="NZ_CABKTM010000018.1"/>
</dbReference>
<proteinExistence type="predicted"/>